<protein>
    <submittedName>
        <fullName evidence="2">DUF805 domain-containing protein</fullName>
    </submittedName>
</protein>
<comment type="caution">
    <text evidence="2">The sequence shown here is derived from an EMBL/GenBank/DDBJ whole genome shotgun (WGS) entry which is preliminary data.</text>
</comment>
<feature type="transmembrane region" description="Helical" evidence="1">
    <location>
        <begin position="48"/>
        <end position="68"/>
    </location>
</feature>
<dbReference type="Proteomes" id="UP000681341">
    <property type="component" value="Unassembled WGS sequence"/>
</dbReference>
<dbReference type="RefSeq" id="WP_208494439.1">
    <property type="nucleotide sequence ID" value="NZ_JAGFNP010000001.1"/>
</dbReference>
<gene>
    <name evidence="2" type="ORF">J5V16_02725</name>
</gene>
<keyword evidence="3" id="KW-1185">Reference proteome</keyword>
<evidence type="ECO:0000313" key="2">
    <source>
        <dbReference type="EMBL" id="MBO3731718.1"/>
    </source>
</evidence>
<name>A0ABS3U1T8_9ACTN</name>
<evidence type="ECO:0000313" key="3">
    <source>
        <dbReference type="Proteomes" id="UP000681341"/>
    </source>
</evidence>
<dbReference type="PANTHER" id="PTHR34980:SF2">
    <property type="entry name" value="INNER MEMBRANE PROTEIN YHAH-RELATED"/>
    <property type="match status" value="1"/>
</dbReference>
<keyword evidence="1" id="KW-1133">Transmembrane helix</keyword>
<evidence type="ECO:0000256" key="1">
    <source>
        <dbReference type="SAM" id="Phobius"/>
    </source>
</evidence>
<keyword evidence="1" id="KW-0472">Membrane</keyword>
<organism evidence="2 3">
    <name type="scientific">Glycomyces niveus</name>
    <dbReference type="NCBI Taxonomy" id="2820287"/>
    <lineage>
        <taxon>Bacteria</taxon>
        <taxon>Bacillati</taxon>
        <taxon>Actinomycetota</taxon>
        <taxon>Actinomycetes</taxon>
        <taxon>Glycomycetales</taxon>
        <taxon>Glycomycetaceae</taxon>
        <taxon>Glycomyces</taxon>
    </lineage>
</organism>
<dbReference type="PANTHER" id="PTHR34980">
    <property type="entry name" value="INNER MEMBRANE PROTEIN-RELATED-RELATED"/>
    <property type="match status" value="1"/>
</dbReference>
<feature type="transmembrane region" description="Helical" evidence="1">
    <location>
        <begin position="23"/>
        <end position="42"/>
    </location>
</feature>
<feature type="transmembrane region" description="Helical" evidence="1">
    <location>
        <begin position="80"/>
        <end position="98"/>
    </location>
</feature>
<reference evidence="2 3" key="1">
    <citation type="submission" date="2021-03" db="EMBL/GenBank/DDBJ databases">
        <title>Glycomyces sp. nov., a novel actinomycete isolated from soil.</title>
        <authorList>
            <person name="Yang X."/>
            <person name="Xu X."/>
        </authorList>
    </citation>
    <scope>NUCLEOTIDE SEQUENCE [LARGE SCALE GENOMIC DNA]</scope>
    <source>
        <strain evidence="2 3">NEAU-S30</strain>
    </source>
</reference>
<dbReference type="InterPro" id="IPR008523">
    <property type="entry name" value="DUF805"/>
</dbReference>
<proteinExistence type="predicted"/>
<sequence>MEWILAPLKKYADFSGRARRKEFWLYLLAFYIVFIALYIPFLNDPTSPMIFVLGLYSLALLLPTIAVFVRRLHDVDKSGWWYLINFVPGVGGIILLIICIPEGAQGTNQYGPDPKAVPVG</sequence>
<dbReference type="Pfam" id="PF05656">
    <property type="entry name" value="DUF805"/>
    <property type="match status" value="1"/>
</dbReference>
<accession>A0ABS3U1T8</accession>
<dbReference type="EMBL" id="JAGFNP010000001">
    <property type="protein sequence ID" value="MBO3731718.1"/>
    <property type="molecule type" value="Genomic_DNA"/>
</dbReference>
<keyword evidence="1" id="KW-0812">Transmembrane</keyword>